<reference evidence="2" key="1">
    <citation type="journal article" date="2020" name="Stud. Mycol.">
        <title>101 Dothideomycetes genomes: a test case for predicting lifestyles and emergence of pathogens.</title>
        <authorList>
            <person name="Haridas S."/>
            <person name="Albert R."/>
            <person name="Binder M."/>
            <person name="Bloem J."/>
            <person name="Labutti K."/>
            <person name="Salamov A."/>
            <person name="Andreopoulos B."/>
            <person name="Baker S."/>
            <person name="Barry K."/>
            <person name="Bills G."/>
            <person name="Bluhm B."/>
            <person name="Cannon C."/>
            <person name="Castanera R."/>
            <person name="Culley D."/>
            <person name="Daum C."/>
            <person name="Ezra D."/>
            <person name="Gonzalez J."/>
            <person name="Henrissat B."/>
            <person name="Kuo A."/>
            <person name="Liang C."/>
            <person name="Lipzen A."/>
            <person name="Lutzoni F."/>
            <person name="Magnuson J."/>
            <person name="Mondo S."/>
            <person name="Nolan M."/>
            <person name="Ohm R."/>
            <person name="Pangilinan J."/>
            <person name="Park H.-J."/>
            <person name="Ramirez L."/>
            <person name="Alfaro M."/>
            <person name="Sun H."/>
            <person name="Tritt A."/>
            <person name="Yoshinaga Y."/>
            <person name="Zwiers L.-H."/>
            <person name="Turgeon B."/>
            <person name="Goodwin S."/>
            <person name="Spatafora J."/>
            <person name="Crous P."/>
            <person name="Grigoriev I."/>
        </authorList>
    </citation>
    <scope>NUCLEOTIDE SEQUENCE</scope>
    <source>
        <strain evidence="2">ATCC 16933</strain>
    </source>
</reference>
<gene>
    <name evidence="2" type="ORF">BDY21DRAFT_301623</name>
</gene>
<dbReference type="SUPFAM" id="SSF56752">
    <property type="entry name" value="D-aminoacid aminotransferase-like PLP-dependent enzymes"/>
    <property type="match status" value="2"/>
</dbReference>
<feature type="region of interest" description="Disordered" evidence="1">
    <location>
        <begin position="118"/>
        <end position="160"/>
    </location>
</feature>
<name>A0A6A6P465_9PEZI</name>
<dbReference type="InterPro" id="IPR036038">
    <property type="entry name" value="Aminotransferase-like"/>
</dbReference>
<dbReference type="InterPro" id="IPR043131">
    <property type="entry name" value="BCAT-like_N"/>
</dbReference>
<dbReference type="Gene3D" id="3.30.470.10">
    <property type="match status" value="1"/>
</dbReference>
<feature type="region of interest" description="Disordered" evidence="1">
    <location>
        <begin position="181"/>
        <end position="208"/>
    </location>
</feature>
<evidence type="ECO:0000313" key="3">
    <source>
        <dbReference type="Proteomes" id="UP000799766"/>
    </source>
</evidence>
<dbReference type="OrthoDB" id="5288718at2759"/>
<accession>A0A6A6P465</accession>
<protein>
    <recommendedName>
        <fullName evidence="4">Aminotransferase class IV-domain-containing protein</fullName>
    </recommendedName>
</protein>
<dbReference type="InterPro" id="IPR043132">
    <property type="entry name" value="BCAT-like_C"/>
</dbReference>
<dbReference type="AlphaFoldDB" id="A0A6A6P465"/>
<dbReference type="GO" id="GO:0003824">
    <property type="term" value="F:catalytic activity"/>
    <property type="evidence" value="ECO:0007669"/>
    <property type="project" value="InterPro"/>
</dbReference>
<feature type="compositionally biased region" description="Pro residues" evidence="1">
    <location>
        <begin position="124"/>
        <end position="136"/>
    </location>
</feature>
<sequence>MATSAEDFELFTSLRYDPLLLKSVENGSGGLSFVSPSPFYMLVYHRDRMLEAARHFGFDAAAEKLSDGKALSEALLSKVRKYQKESEAKDGPLRIRTLYNRAGDLQVDMSPVPPVPLEALYPPTLDPPPNPKPPRVSPLTGGALTLGPTDSLSSSSSPLPPTIPRWTLMLDSHPTALTAHTSLKTTHRPHYDASRARSLPGNSDGASPAASAAALTEVFLYSPVGEITEGSISTPYFFRGGRWVTPPVGTPPAAGPFTTPTRQGIDGGPDVPFAGRWGHSVRGGGQRGTTRRWALRKGLCQEEGVERASVKIGEGVWVSNGVRGFGYGIVVEGKTEDNDAAQNN</sequence>
<dbReference type="Proteomes" id="UP000799766">
    <property type="component" value="Unassembled WGS sequence"/>
</dbReference>
<evidence type="ECO:0008006" key="4">
    <source>
        <dbReference type="Google" id="ProtNLM"/>
    </source>
</evidence>
<keyword evidence="3" id="KW-1185">Reference proteome</keyword>
<proteinExistence type="predicted"/>
<organism evidence="2 3">
    <name type="scientific">Lineolata rhizophorae</name>
    <dbReference type="NCBI Taxonomy" id="578093"/>
    <lineage>
        <taxon>Eukaryota</taxon>
        <taxon>Fungi</taxon>
        <taxon>Dikarya</taxon>
        <taxon>Ascomycota</taxon>
        <taxon>Pezizomycotina</taxon>
        <taxon>Dothideomycetes</taxon>
        <taxon>Dothideomycetes incertae sedis</taxon>
        <taxon>Lineolatales</taxon>
        <taxon>Lineolataceae</taxon>
        <taxon>Lineolata</taxon>
    </lineage>
</organism>
<evidence type="ECO:0000256" key="1">
    <source>
        <dbReference type="SAM" id="MobiDB-lite"/>
    </source>
</evidence>
<feature type="compositionally biased region" description="Low complexity" evidence="1">
    <location>
        <begin position="145"/>
        <end position="157"/>
    </location>
</feature>
<dbReference type="Gene3D" id="3.20.10.10">
    <property type="entry name" value="D-amino Acid Aminotransferase, subunit A, domain 2"/>
    <property type="match status" value="1"/>
</dbReference>
<dbReference type="EMBL" id="MU001677">
    <property type="protein sequence ID" value="KAF2458614.1"/>
    <property type="molecule type" value="Genomic_DNA"/>
</dbReference>
<evidence type="ECO:0000313" key="2">
    <source>
        <dbReference type="EMBL" id="KAF2458614.1"/>
    </source>
</evidence>